<evidence type="ECO:0000313" key="7">
    <source>
        <dbReference type="Proteomes" id="UP000195975"/>
    </source>
</evidence>
<dbReference type="GO" id="GO:0016020">
    <property type="term" value="C:membrane"/>
    <property type="evidence" value="ECO:0007669"/>
    <property type="project" value="InterPro"/>
</dbReference>
<dbReference type="PANTHER" id="PTHR11929:SF194">
    <property type="entry name" value="ALPHA-(1,3)-FUCOSYLTRANSFERASE 10"/>
    <property type="match status" value="1"/>
</dbReference>
<dbReference type="PANTHER" id="PTHR11929">
    <property type="entry name" value="ALPHA- 1,3 -FUCOSYLTRANSFERASE"/>
    <property type="match status" value="1"/>
</dbReference>
<protein>
    <recommendedName>
        <fullName evidence="8">Alpha-(1,3)-fucosyltransferase FucT N-terminal domain-containing protein</fullName>
    </recommendedName>
</protein>
<feature type="domain" description="Alpha-(1,3)-fucosyltransferase FucT N-terminal" evidence="5">
    <location>
        <begin position="14"/>
        <end position="95"/>
    </location>
</feature>
<evidence type="ECO:0008006" key="8">
    <source>
        <dbReference type="Google" id="ProtNLM"/>
    </source>
</evidence>
<dbReference type="InterPro" id="IPR038577">
    <property type="entry name" value="GT10-like_C_sf"/>
</dbReference>
<keyword evidence="3" id="KW-0808">Transferase</keyword>
<dbReference type="Pfam" id="PF00852">
    <property type="entry name" value="Glyco_transf_10"/>
    <property type="match status" value="1"/>
</dbReference>
<dbReference type="RefSeq" id="WP_087375523.1">
    <property type="nucleotide sequence ID" value="NZ_NFIJ01000013.1"/>
</dbReference>
<proteinExistence type="inferred from homology"/>
<dbReference type="SUPFAM" id="SSF53756">
    <property type="entry name" value="UDP-Glycosyltransferase/glycogen phosphorylase"/>
    <property type="match status" value="1"/>
</dbReference>
<dbReference type="InterPro" id="IPR001503">
    <property type="entry name" value="Glyco_trans_10"/>
</dbReference>
<gene>
    <name evidence="6" type="ORF">B5F96_12265</name>
</gene>
<accession>A0A9Q5X7S8</accession>
<dbReference type="Proteomes" id="UP000195975">
    <property type="component" value="Unassembled WGS sequence"/>
</dbReference>
<keyword evidence="2" id="KW-0328">Glycosyltransferase</keyword>
<dbReference type="EMBL" id="NFIJ01000013">
    <property type="protein sequence ID" value="OUO04409.1"/>
    <property type="molecule type" value="Genomic_DNA"/>
</dbReference>
<dbReference type="GO" id="GO:0008417">
    <property type="term" value="F:fucosyltransferase activity"/>
    <property type="evidence" value="ECO:0007669"/>
    <property type="project" value="InterPro"/>
</dbReference>
<dbReference type="Pfam" id="PF18025">
    <property type="entry name" value="FucT_N"/>
    <property type="match status" value="1"/>
</dbReference>
<dbReference type="Gene3D" id="3.40.50.11660">
    <property type="entry name" value="Glycosyl transferase family 10, C-terminal domain"/>
    <property type="match status" value="1"/>
</dbReference>
<evidence type="ECO:0000256" key="2">
    <source>
        <dbReference type="ARBA" id="ARBA00022676"/>
    </source>
</evidence>
<evidence type="ECO:0000259" key="5">
    <source>
        <dbReference type="Pfam" id="PF18025"/>
    </source>
</evidence>
<evidence type="ECO:0000313" key="6">
    <source>
        <dbReference type="EMBL" id="OUO04409.1"/>
    </source>
</evidence>
<organism evidence="6 7">
    <name type="scientific">Parabacteroides johnsonii</name>
    <dbReference type="NCBI Taxonomy" id="387661"/>
    <lineage>
        <taxon>Bacteria</taxon>
        <taxon>Pseudomonadati</taxon>
        <taxon>Bacteroidota</taxon>
        <taxon>Bacteroidia</taxon>
        <taxon>Bacteroidales</taxon>
        <taxon>Tannerellaceae</taxon>
        <taxon>Parabacteroides</taxon>
    </lineage>
</organism>
<comment type="similarity">
    <text evidence="1">Belongs to the glycosyltransferase 10 family.</text>
</comment>
<evidence type="ECO:0000256" key="1">
    <source>
        <dbReference type="ARBA" id="ARBA00008919"/>
    </source>
</evidence>
<evidence type="ECO:0000256" key="3">
    <source>
        <dbReference type="ARBA" id="ARBA00022679"/>
    </source>
</evidence>
<dbReference type="InterPro" id="IPR041058">
    <property type="entry name" value="FucT_N"/>
</dbReference>
<comment type="caution">
    <text evidence="6">The sequence shown here is derived from an EMBL/GenBank/DDBJ whole genome shotgun (WGS) entry which is preliminary data.</text>
</comment>
<feature type="domain" description="Fucosyltransferase C-terminal" evidence="4">
    <location>
        <begin position="120"/>
        <end position="252"/>
    </location>
</feature>
<sequence length="320" mass="38121">MREIRVYFADFHWLAEAVFKNILSKHYKLIFDDISPDFVFYSCFGYKHYKYKKSVKIYYTSENIIPDFNICDYGIGFHYLSFEDRYLRFPLFLLYGWDSLEKIENKTLAKDEFLDRKFCNFIYSNSKIADPIRTDFFHLLSKYKRVDSGGKYLNNIGEYVRDKMNFISNYKFTIAFENSSVVGYTTEKIIGSMISKSIPIYWGNPLVENDFMSGSFINVNNFRSLEKAAEAIIQIDNDDNAYLEMLNHKKFVLENIKKYYENKLESFLINIIEQGKTLRRTQYGWAKCYQRDQSRVAPVIDNYYWGKLIGGYEKILSIFR</sequence>
<name>A0A9Q5X7S8_9BACT</name>
<reference evidence="7" key="1">
    <citation type="submission" date="2017-04" db="EMBL/GenBank/DDBJ databases">
        <title>Function of individual gut microbiota members based on whole genome sequencing of pure cultures obtained from chicken caecum.</title>
        <authorList>
            <person name="Medvecky M."/>
            <person name="Cejkova D."/>
            <person name="Polansky O."/>
            <person name="Karasova D."/>
            <person name="Kubasova T."/>
            <person name="Cizek A."/>
            <person name="Rychlik I."/>
        </authorList>
    </citation>
    <scope>NUCLEOTIDE SEQUENCE [LARGE SCALE GENOMIC DNA]</scope>
    <source>
        <strain evidence="7">An42</strain>
    </source>
</reference>
<dbReference type="AlphaFoldDB" id="A0A9Q5X7S8"/>
<evidence type="ECO:0000259" key="4">
    <source>
        <dbReference type="Pfam" id="PF00852"/>
    </source>
</evidence>
<dbReference type="InterPro" id="IPR055270">
    <property type="entry name" value="Glyco_tran_10_C"/>
</dbReference>